<dbReference type="Gramene" id="Dexi7B01G0001230.1">
    <property type="protein sequence ID" value="Dexi7B01G0001230.1:cds"/>
    <property type="gene ID" value="Dexi7B01G0001230"/>
</dbReference>
<gene>
    <name evidence="2" type="ORF">HU200_067766</name>
</gene>
<dbReference type="EMBL" id="JACEFO010003314">
    <property type="protein sequence ID" value="KAF8641576.1"/>
    <property type="molecule type" value="Genomic_DNA"/>
</dbReference>
<dbReference type="GO" id="GO:0031490">
    <property type="term" value="F:chromatin DNA binding"/>
    <property type="evidence" value="ECO:0007669"/>
    <property type="project" value="InterPro"/>
</dbReference>
<reference evidence="2" key="1">
    <citation type="submission" date="2020-07" db="EMBL/GenBank/DDBJ databases">
        <title>Genome sequence and genetic diversity analysis of an under-domesticated orphan crop, white fonio (Digitaria exilis).</title>
        <authorList>
            <person name="Bennetzen J.L."/>
            <person name="Chen S."/>
            <person name="Ma X."/>
            <person name="Wang X."/>
            <person name="Yssel A.E.J."/>
            <person name="Chaluvadi S.R."/>
            <person name="Johnson M."/>
            <person name="Gangashetty P."/>
            <person name="Hamidou F."/>
            <person name="Sanogo M.D."/>
            <person name="Zwaenepoel A."/>
            <person name="Wallace J."/>
            <person name="Van De Peer Y."/>
            <person name="Van Deynze A."/>
        </authorList>
    </citation>
    <scope>NUCLEOTIDE SEQUENCE</scope>
    <source>
        <tissue evidence="2">Leaves</tissue>
    </source>
</reference>
<dbReference type="GO" id="GO:0003713">
    <property type="term" value="F:transcription coactivator activity"/>
    <property type="evidence" value="ECO:0007669"/>
    <property type="project" value="InterPro"/>
</dbReference>
<evidence type="ECO:0000313" key="2">
    <source>
        <dbReference type="EMBL" id="KAF8641576.1"/>
    </source>
</evidence>
<proteinExistence type="predicted"/>
<dbReference type="PANTHER" id="PTHR33137">
    <property type="entry name" value="MEDIATOR OF RNA POLYMERASE II TRANSCRIPTION SUBUNIT 15A-RELATED"/>
    <property type="match status" value="1"/>
</dbReference>
<evidence type="ECO:0000313" key="3">
    <source>
        <dbReference type="Proteomes" id="UP000636709"/>
    </source>
</evidence>
<feature type="region of interest" description="Disordered" evidence="1">
    <location>
        <begin position="132"/>
        <end position="154"/>
    </location>
</feature>
<dbReference type="Proteomes" id="UP000636709">
    <property type="component" value="Unassembled WGS sequence"/>
</dbReference>
<evidence type="ECO:0000256" key="1">
    <source>
        <dbReference type="SAM" id="MobiDB-lite"/>
    </source>
</evidence>
<comment type="caution">
    <text evidence="2">The sequence shown here is derived from an EMBL/GenBank/DDBJ whole genome shotgun (WGS) entry which is preliminary data.</text>
</comment>
<dbReference type="OrthoDB" id="685228at2759"/>
<dbReference type="AlphaFoldDB" id="A0A834ZV34"/>
<keyword evidence="3" id="KW-1185">Reference proteome</keyword>
<protein>
    <submittedName>
        <fullName evidence="2">Uncharacterized protein</fullName>
    </submittedName>
</protein>
<name>A0A834ZV34_9POAL</name>
<organism evidence="2 3">
    <name type="scientific">Digitaria exilis</name>
    <dbReference type="NCBI Taxonomy" id="1010633"/>
    <lineage>
        <taxon>Eukaryota</taxon>
        <taxon>Viridiplantae</taxon>
        <taxon>Streptophyta</taxon>
        <taxon>Embryophyta</taxon>
        <taxon>Tracheophyta</taxon>
        <taxon>Spermatophyta</taxon>
        <taxon>Magnoliopsida</taxon>
        <taxon>Liliopsida</taxon>
        <taxon>Poales</taxon>
        <taxon>Poaceae</taxon>
        <taxon>PACMAD clade</taxon>
        <taxon>Panicoideae</taxon>
        <taxon>Panicodae</taxon>
        <taxon>Paniceae</taxon>
        <taxon>Anthephorinae</taxon>
        <taxon>Digitaria</taxon>
    </lineage>
</organism>
<sequence>MKSPGVSQSSPVNEVGLLGKLSPIDMLEVVSPNALLTSRSQSPVAKLGIVADSSPTVSLNSTLTSTVEKSGFLAASSPCASVKSASPSDNKKSGIIPAILPSDRDSSFLLHNNAEGNGSNQITPTKLLRPDPPCQTQTPAVQAEDQKRSGAQAPVAKKPIDRLIAAVISSSPVVLHSSVNLIKSALREMDSVPLRTGSSNKIKRIYDVESPSESPTVSSMDGSTVTFEVDVSDSASSSRYGSVKRQKTQYTRVALLDEIEAVNSRLIDTVISITSDAREDGTTSCNGTTVVKLS</sequence>
<accession>A0A834ZV34</accession>
<dbReference type="PANTHER" id="PTHR33137:SF42">
    <property type="entry name" value="MEDIATOR COMPLEX SUBUNIT 15 KIX DOMAIN-CONTAINING PROTEIN"/>
    <property type="match status" value="1"/>
</dbReference>
<dbReference type="InterPro" id="IPR044661">
    <property type="entry name" value="MED15a/b/c-like"/>
</dbReference>